<keyword evidence="1" id="KW-0812">Transmembrane</keyword>
<dbReference type="Proteomes" id="UP000050297">
    <property type="component" value="Unassembled WGS sequence"/>
</dbReference>
<evidence type="ECO:0000256" key="1">
    <source>
        <dbReference type="SAM" id="Phobius"/>
    </source>
</evidence>
<name>A0A0P9IV89_PSESX</name>
<proteinExistence type="predicted"/>
<sequence length="193" mass="20627">MRGCGLLILACGVVGIILAMNMDVSVVSGFGRVNNIGLMSERQNYTIIAGFIALGGLLIALMSKKAQIQTGVHGPEAQYRNCPFCAEAIKKAAVKCKHCRSDVEPLEDSSSGAPAPEEATGGWTVRYDCGSDSEMDAVRKRVADMPGMVLPDDGMTVVTGFFAEKEDAKEFRNRYSMKNGANGELHFQLAGSV</sequence>
<gene>
    <name evidence="2" type="ORF">ALO91_02971</name>
</gene>
<comment type="caution">
    <text evidence="2">The sequence shown here is derived from an EMBL/GenBank/DDBJ whole genome shotgun (WGS) entry which is preliminary data.</text>
</comment>
<dbReference type="EMBL" id="LJPM01000654">
    <property type="protein sequence ID" value="KPW06651.1"/>
    <property type="molecule type" value="Genomic_DNA"/>
</dbReference>
<evidence type="ECO:0008006" key="4">
    <source>
        <dbReference type="Google" id="ProtNLM"/>
    </source>
</evidence>
<organism evidence="2 3">
    <name type="scientific">Pseudomonas syringae pv. aceris</name>
    <dbReference type="NCBI Taxonomy" id="199198"/>
    <lineage>
        <taxon>Bacteria</taxon>
        <taxon>Pseudomonadati</taxon>
        <taxon>Pseudomonadota</taxon>
        <taxon>Gammaproteobacteria</taxon>
        <taxon>Pseudomonadales</taxon>
        <taxon>Pseudomonadaceae</taxon>
        <taxon>Pseudomonas</taxon>
        <taxon>Pseudomonas syringae</taxon>
    </lineage>
</organism>
<feature type="transmembrane region" description="Helical" evidence="1">
    <location>
        <begin position="45"/>
        <end position="63"/>
    </location>
</feature>
<dbReference type="AlphaFoldDB" id="A0A0P9IV89"/>
<keyword evidence="1" id="KW-0472">Membrane</keyword>
<reference evidence="2 3" key="1">
    <citation type="submission" date="2015-09" db="EMBL/GenBank/DDBJ databases">
        <title>Genome announcement of multiple Pseudomonas syringae strains.</title>
        <authorList>
            <person name="Thakur S."/>
            <person name="Wang P.W."/>
            <person name="Gong Y."/>
            <person name="Weir B.S."/>
            <person name="Guttman D.S."/>
        </authorList>
    </citation>
    <scope>NUCLEOTIDE SEQUENCE [LARGE SCALE GENOMIC DNA]</scope>
    <source>
        <strain evidence="2 3">ICMP2802</strain>
    </source>
</reference>
<evidence type="ECO:0000313" key="2">
    <source>
        <dbReference type="EMBL" id="KPW06651.1"/>
    </source>
</evidence>
<evidence type="ECO:0000313" key="3">
    <source>
        <dbReference type="Proteomes" id="UP000050297"/>
    </source>
</evidence>
<keyword evidence="1" id="KW-1133">Transmembrane helix</keyword>
<dbReference type="PATRIC" id="fig|199198.5.peg.4228"/>
<protein>
    <recommendedName>
        <fullName evidence="4">Zinc ribbon domain-containing protein</fullName>
    </recommendedName>
</protein>
<accession>A0A0P9IV89</accession>